<keyword evidence="2" id="KW-1185">Reference proteome</keyword>
<evidence type="ECO:0000313" key="1">
    <source>
        <dbReference type="EMBL" id="RRJ21205.1"/>
    </source>
</evidence>
<dbReference type="EMBL" id="RRCF01000002">
    <property type="protein sequence ID" value="RRJ21205.1"/>
    <property type="molecule type" value="Genomic_DNA"/>
</dbReference>
<evidence type="ECO:0008006" key="3">
    <source>
        <dbReference type="Google" id="ProtNLM"/>
    </source>
</evidence>
<name>A0A3P3QJH9_9GAMM</name>
<dbReference type="RefSeq" id="WP_046519692.1">
    <property type="nucleotide sequence ID" value="NZ_LAVS01000016.1"/>
</dbReference>
<accession>A0A3P3QJH9</accession>
<evidence type="ECO:0000313" key="2">
    <source>
        <dbReference type="Proteomes" id="UP000276260"/>
    </source>
</evidence>
<dbReference type="OrthoDB" id="5588054at2"/>
<dbReference type="Proteomes" id="UP000276260">
    <property type="component" value="Unassembled WGS sequence"/>
</dbReference>
<proteinExistence type="predicted"/>
<dbReference type="AlphaFoldDB" id="A0A3P3QJH9"/>
<protein>
    <recommendedName>
        <fullName evidence="3">Anti-sigma factor</fullName>
    </recommendedName>
</protein>
<sequence>MKITDEMLSAFLDAELPESQMQMIREALHQDEQLSGRLAALAEMDLLLKQHASQMDHQVVPEKLMALLDEPTQDNLVSFPLWRRITALQPWSGAAAACLAVVAGYSLALWQAEDPWAEISLALETQAAGVSYPLTGASRLTPHLTFMDKQGRYCRQYQVSSSDEISQQLACRSAQGWTLEAMVNGAAQDNSGYQTATGSVVLDPVIDRMISGQVVSLSAEQQLIRQQWVTTSDGEQP</sequence>
<comment type="caution">
    <text evidence="1">The sequence shown here is derived from an EMBL/GenBank/DDBJ whole genome shotgun (WGS) entry which is preliminary data.</text>
</comment>
<reference evidence="1 2" key="1">
    <citation type="submission" date="2018-11" db="EMBL/GenBank/DDBJ databases">
        <title>Draft genome analysis of Rheinheimera mesophila isolated from an industrial waste site.</title>
        <authorList>
            <person name="Yu Q."/>
            <person name="Qi Y."/>
            <person name="Zhang H."/>
            <person name="Lu Y."/>
            <person name="Pu J."/>
        </authorList>
    </citation>
    <scope>NUCLEOTIDE SEQUENCE [LARGE SCALE GENOMIC DNA]</scope>
    <source>
        <strain evidence="1 2">IITR13</strain>
    </source>
</reference>
<organism evidence="1 2">
    <name type="scientific">Rheinheimera mesophila</name>
    <dbReference type="NCBI Taxonomy" id="1547515"/>
    <lineage>
        <taxon>Bacteria</taxon>
        <taxon>Pseudomonadati</taxon>
        <taxon>Pseudomonadota</taxon>
        <taxon>Gammaproteobacteria</taxon>
        <taxon>Chromatiales</taxon>
        <taxon>Chromatiaceae</taxon>
        <taxon>Rheinheimera</taxon>
    </lineage>
</organism>
<gene>
    <name evidence="1" type="ORF">EIK76_09995</name>
</gene>